<comment type="caution">
    <text evidence="1">The sequence shown here is derived from an EMBL/GenBank/DDBJ whole genome shotgun (WGS) entry which is preliminary data.</text>
</comment>
<dbReference type="EMBL" id="JAPFFF010000011">
    <property type="protein sequence ID" value="KAK8878429.1"/>
    <property type="molecule type" value="Genomic_DNA"/>
</dbReference>
<evidence type="ECO:0000313" key="1">
    <source>
        <dbReference type="EMBL" id="KAK8878429.1"/>
    </source>
</evidence>
<proteinExistence type="predicted"/>
<accession>A0ABR2JL60</accession>
<evidence type="ECO:0008006" key="3">
    <source>
        <dbReference type="Google" id="ProtNLM"/>
    </source>
</evidence>
<evidence type="ECO:0000313" key="2">
    <source>
        <dbReference type="Proteomes" id="UP001470230"/>
    </source>
</evidence>
<keyword evidence="2" id="KW-1185">Reference proteome</keyword>
<sequence>MQVSQSIISQVAKELNMTQEDINKFTEPNAIHKKYRRTVIYEMTKYQLDLFTIIVTFPDNVLTVKDKQKALIMFLDKRPEFQANSYITIWFKIAHEFYKNNYTKLLIENVEFQKAQRCVNNQLEMSFSNRATNPLQSGQMQYTNTNYSVEYPDSDSDPDSDGTIKSLCSQIKLLAIE</sequence>
<dbReference type="Proteomes" id="UP001470230">
    <property type="component" value="Unassembled WGS sequence"/>
</dbReference>
<organism evidence="1 2">
    <name type="scientific">Tritrichomonas musculus</name>
    <dbReference type="NCBI Taxonomy" id="1915356"/>
    <lineage>
        <taxon>Eukaryota</taxon>
        <taxon>Metamonada</taxon>
        <taxon>Parabasalia</taxon>
        <taxon>Tritrichomonadida</taxon>
        <taxon>Tritrichomonadidae</taxon>
        <taxon>Tritrichomonas</taxon>
    </lineage>
</organism>
<gene>
    <name evidence="1" type="ORF">M9Y10_005202</name>
</gene>
<reference evidence="1 2" key="1">
    <citation type="submission" date="2024-04" db="EMBL/GenBank/DDBJ databases">
        <title>Tritrichomonas musculus Genome.</title>
        <authorList>
            <person name="Alves-Ferreira E."/>
            <person name="Grigg M."/>
            <person name="Lorenzi H."/>
            <person name="Galac M."/>
        </authorList>
    </citation>
    <scope>NUCLEOTIDE SEQUENCE [LARGE SCALE GENOMIC DNA]</scope>
    <source>
        <strain evidence="1 2">EAF2021</strain>
    </source>
</reference>
<protein>
    <recommendedName>
        <fullName evidence="3">Initiator binding domain-containing protein</fullName>
    </recommendedName>
</protein>
<name>A0ABR2JL60_9EUKA</name>